<reference evidence="2 3" key="1">
    <citation type="journal article" date="2014" name="Agronomy (Basel)">
        <title>A Draft Genome Sequence for Ensete ventricosum, the Drought-Tolerant Tree Against Hunger.</title>
        <authorList>
            <person name="Harrison J."/>
            <person name="Moore K.A."/>
            <person name="Paszkiewicz K."/>
            <person name="Jones T."/>
            <person name="Grant M."/>
            <person name="Ambacheew D."/>
            <person name="Muzemil S."/>
            <person name="Studholme D.J."/>
        </authorList>
    </citation>
    <scope>NUCLEOTIDE SEQUENCE [LARGE SCALE GENOMIC DNA]</scope>
</reference>
<accession>A0A426YET5</accession>
<evidence type="ECO:0000256" key="1">
    <source>
        <dbReference type="SAM" id="MobiDB-lite"/>
    </source>
</evidence>
<dbReference type="Proteomes" id="UP000287651">
    <property type="component" value="Unassembled WGS sequence"/>
</dbReference>
<evidence type="ECO:0000313" key="3">
    <source>
        <dbReference type="Proteomes" id="UP000287651"/>
    </source>
</evidence>
<comment type="caution">
    <text evidence="2">The sequence shown here is derived from an EMBL/GenBank/DDBJ whole genome shotgun (WGS) entry which is preliminary data.</text>
</comment>
<evidence type="ECO:0008006" key="4">
    <source>
        <dbReference type="Google" id="ProtNLM"/>
    </source>
</evidence>
<dbReference type="AlphaFoldDB" id="A0A426YET5"/>
<evidence type="ECO:0000313" key="2">
    <source>
        <dbReference type="EMBL" id="RRT50213.1"/>
    </source>
</evidence>
<feature type="region of interest" description="Disordered" evidence="1">
    <location>
        <begin position="1"/>
        <end position="49"/>
    </location>
</feature>
<proteinExistence type="predicted"/>
<dbReference type="EMBL" id="AMZH03012894">
    <property type="protein sequence ID" value="RRT50213.1"/>
    <property type="molecule type" value="Genomic_DNA"/>
</dbReference>
<gene>
    <name evidence="2" type="ORF">B296_00048936</name>
</gene>
<feature type="compositionally biased region" description="Polar residues" evidence="1">
    <location>
        <begin position="16"/>
        <end position="26"/>
    </location>
</feature>
<sequence length="132" mass="14522">MVGSHHRSPDGVGTKGQATGNHQDQNGLGEVRDATAREGQGLSEEDESKINVVVGDLNSNQIADVAQPSQLCGDPQKQQQQPLGPIIRWERFLPIRTLKVLLVENDDSNRQVVCALLRNCSYEDCPFRCSKL</sequence>
<organism evidence="2 3">
    <name type="scientific">Ensete ventricosum</name>
    <name type="common">Abyssinian banana</name>
    <name type="synonym">Musa ensete</name>
    <dbReference type="NCBI Taxonomy" id="4639"/>
    <lineage>
        <taxon>Eukaryota</taxon>
        <taxon>Viridiplantae</taxon>
        <taxon>Streptophyta</taxon>
        <taxon>Embryophyta</taxon>
        <taxon>Tracheophyta</taxon>
        <taxon>Spermatophyta</taxon>
        <taxon>Magnoliopsida</taxon>
        <taxon>Liliopsida</taxon>
        <taxon>Zingiberales</taxon>
        <taxon>Musaceae</taxon>
        <taxon>Ensete</taxon>
    </lineage>
</organism>
<name>A0A426YET5_ENSVE</name>
<protein>
    <recommendedName>
        <fullName evidence="4">Response regulatory domain-containing protein</fullName>
    </recommendedName>
</protein>